<dbReference type="Pfam" id="PF08439">
    <property type="entry name" value="Peptidase_M3_N"/>
    <property type="match status" value="1"/>
</dbReference>
<dbReference type="SUPFAM" id="SSF55486">
    <property type="entry name" value="Metalloproteases ('zincins'), catalytic domain"/>
    <property type="match status" value="1"/>
</dbReference>
<comment type="similarity">
    <text evidence="6">Belongs to the peptidase M3 family.</text>
</comment>
<dbReference type="CDD" id="cd09610">
    <property type="entry name" value="M3B_PepF"/>
    <property type="match status" value="1"/>
</dbReference>
<name>A0ABU3K524_9BACT</name>
<evidence type="ECO:0000313" key="9">
    <source>
        <dbReference type="EMBL" id="MDT7041473.1"/>
    </source>
</evidence>
<evidence type="ECO:0000256" key="4">
    <source>
        <dbReference type="ARBA" id="ARBA00022833"/>
    </source>
</evidence>
<dbReference type="RefSeq" id="WP_313831825.1">
    <property type="nucleotide sequence ID" value="NZ_JAQOUE010000001.1"/>
</dbReference>
<keyword evidence="2 6" id="KW-0479">Metal-binding</keyword>
<evidence type="ECO:0000256" key="3">
    <source>
        <dbReference type="ARBA" id="ARBA00022801"/>
    </source>
</evidence>
<organism evidence="9 10">
    <name type="scientific">Candidatus Nitronereus thalassa</name>
    <dbReference type="NCBI Taxonomy" id="3020898"/>
    <lineage>
        <taxon>Bacteria</taxon>
        <taxon>Pseudomonadati</taxon>
        <taxon>Nitrospirota</taxon>
        <taxon>Nitrospiria</taxon>
        <taxon>Nitrospirales</taxon>
        <taxon>Nitrospiraceae</taxon>
        <taxon>Candidatus Nitronereus</taxon>
    </lineage>
</organism>
<dbReference type="InterPro" id="IPR001567">
    <property type="entry name" value="Pept_M3A_M3B_dom"/>
</dbReference>
<keyword evidence="5 6" id="KW-0482">Metalloprotease</keyword>
<evidence type="ECO:0000256" key="6">
    <source>
        <dbReference type="RuleBase" id="RU003435"/>
    </source>
</evidence>
<keyword evidence="10" id="KW-1185">Reference proteome</keyword>
<evidence type="ECO:0000259" key="7">
    <source>
        <dbReference type="Pfam" id="PF01432"/>
    </source>
</evidence>
<keyword evidence="1 6" id="KW-0645">Protease</keyword>
<dbReference type="Gene3D" id="1.10.1370.20">
    <property type="entry name" value="Oligoendopeptidase f, C-terminal domain"/>
    <property type="match status" value="1"/>
</dbReference>
<dbReference type="InterPro" id="IPR042088">
    <property type="entry name" value="OligoPept_F_C"/>
</dbReference>
<reference evidence="9 10" key="1">
    <citation type="journal article" date="2023" name="ISME J.">
        <title>Cultivation and genomic characterization of novel and ubiquitous marine nitrite-oxidizing bacteria from the Nitrospirales.</title>
        <authorList>
            <person name="Mueller A.J."/>
            <person name="Daebeler A."/>
            <person name="Herbold C.W."/>
            <person name="Kirkegaard R.H."/>
            <person name="Daims H."/>
        </authorList>
    </citation>
    <scope>NUCLEOTIDE SEQUENCE [LARGE SCALE GENOMIC DNA]</scope>
    <source>
        <strain evidence="9 10">EB</strain>
    </source>
</reference>
<dbReference type="PANTHER" id="PTHR11804:SF5">
    <property type="entry name" value="OLIGOENDOPEPTIDASE F"/>
    <property type="match status" value="1"/>
</dbReference>
<keyword evidence="4 6" id="KW-0862">Zinc</keyword>
<comment type="cofactor">
    <cofactor evidence="6">
        <name>Zn(2+)</name>
        <dbReference type="ChEBI" id="CHEBI:29105"/>
    </cofactor>
    <text evidence="6">Binds 1 zinc ion.</text>
</comment>
<dbReference type="InterPro" id="IPR013647">
    <property type="entry name" value="OligopepF_N_dom"/>
</dbReference>
<evidence type="ECO:0000256" key="2">
    <source>
        <dbReference type="ARBA" id="ARBA00022723"/>
    </source>
</evidence>
<dbReference type="Pfam" id="PF01432">
    <property type="entry name" value="Peptidase_M3"/>
    <property type="match status" value="1"/>
</dbReference>
<evidence type="ECO:0000256" key="1">
    <source>
        <dbReference type="ARBA" id="ARBA00022670"/>
    </source>
</evidence>
<accession>A0ABU3K524</accession>
<dbReference type="Gene3D" id="1.20.140.70">
    <property type="entry name" value="Oligopeptidase f, N-terminal domain"/>
    <property type="match status" value="1"/>
</dbReference>
<dbReference type="Proteomes" id="UP001250932">
    <property type="component" value="Unassembled WGS sequence"/>
</dbReference>
<keyword evidence="3 6" id="KW-0378">Hydrolase</keyword>
<dbReference type="PANTHER" id="PTHR11804">
    <property type="entry name" value="PROTEASE M3 THIMET OLIGOPEPTIDASE-RELATED"/>
    <property type="match status" value="1"/>
</dbReference>
<evidence type="ECO:0000313" key="10">
    <source>
        <dbReference type="Proteomes" id="UP001250932"/>
    </source>
</evidence>
<sequence>MPAKATAPTRLPQWTLKDLLANPDKDLETISQNLNKNITALEKLRPSLNNHTSPKTFLKGLSLIEEIAALSSRLGAYSSLWFAQNTTNQKARAFDATVKDRLANVSNRVLFFDLWWQKHRGKAAKQLLTHTNSIRYYLTSLRRLTPHTLTEPEERIINIKNTTGRSALDTLYDVLTNALTFKSPEKEARTPLSREQLSVFFRHPSAIKRKQAYQELLSVYSGHADMLGEIYKSLVIDWKNEGIDLRHHASPVAVRNTYNDIPNEAVTTLLGCCRKNRHIFQEFFRLKAKICKIKKLSRYDIYAPTKSEKISYPFEEAKKLVFQAYKGFSPKLATLAQQVFEDRHIDAATTPGKAGGAFCYSVLPKLTPYVMLNYTGDARDVATLAHELGHAVHGMMARHHSIFTFHSTLPLAETASVFGEQLLSQALLQEVSNPRMKQRLLLGQLDDLYATILRQAYFVEFENQAHEQIAQGATVNGLANTYRNLLKEQFGRVVTVPDEFQWEWISIPHIYRSPFYCYAYSFGNLLVLALYQRYQKEGKSFIPKYLELLAGGGSKSPQDLLKPLRLDMCAEKFWQSGFDRIEGMVEDLEKTIR</sequence>
<proteinExistence type="inferred from homology"/>
<evidence type="ECO:0000259" key="8">
    <source>
        <dbReference type="Pfam" id="PF08439"/>
    </source>
</evidence>
<dbReference type="InterPro" id="IPR045090">
    <property type="entry name" value="Pept_M3A_M3B"/>
</dbReference>
<feature type="domain" description="Peptidase M3A/M3B catalytic" evidence="7">
    <location>
        <begin position="208"/>
        <end position="578"/>
    </location>
</feature>
<feature type="domain" description="Oligopeptidase F N-terminal" evidence="8">
    <location>
        <begin position="132"/>
        <end position="181"/>
    </location>
</feature>
<comment type="caution">
    <text evidence="9">The sequence shown here is derived from an EMBL/GenBank/DDBJ whole genome shotgun (WGS) entry which is preliminary data.</text>
</comment>
<protein>
    <submittedName>
        <fullName evidence="9">M3 family oligoendopeptidase</fullName>
    </submittedName>
</protein>
<evidence type="ECO:0000256" key="5">
    <source>
        <dbReference type="ARBA" id="ARBA00023049"/>
    </source>
</evidence>
<dbReference type="EMBL" id="JAQOUE010000001">
    <property type="protein sequence ID" value="MDT7041473.1"/>
    <property type="molecule type" value="Genomic_DNA"/>
</dbReference>
<gene>
    <name evidence="9" type="ORF">PPG34_03875</name>
</gene>